<dbReference type="PANTHER" id="PTHR33221:SF2">
    <property type="entry name" value="TRANSCRIPTIONAL REGULATOR"/>
    <property type="match status" value="1"/>
</dbReference>
<dbReference type="GO" id="GO:0005829">
    <property type="term" value="C:cytosol"/>
    <property type="evidence" value="ECO:0007669"/>
    <property type="project" value="TreeGrafter"/>
</dbReference>
<reference evidence="1" key="1">
    <citation type="submission" date="2020-10" db="EMBL/GenBank/DDBJ databases">
        <authorList>
            <person name="Gilroy R."/>
        </authorList>
    </citation>
    <scope>NUCLEOTIDE SEQUENCE</scope>
    <source>
        <strain evidence="1">ChiGjej1B1-2707</strain>
    </source>
</reference>
<dbReference type="InterPro" id="IPR036390">
    <property type="entry name" value="WH_DNA-bd_sf"/>
</dbReference>
<evidence type="ECO:0000313" key="2">
    <source>
        <dbReference type="Proteomes" id="UP000824261"/>
    </source>
</evidence>
<dbReference type="InterPro" id="IPR036388">
    <property type="entry name" value="WH-like_DNA-bd_sf"/>
</dbReference>
<dbReference type="PANTHER" id="PTHR33221">
    <property type="entry name" value="WINGED HELIX-TURN-HELIX TRANSCRIPTIONAL REGULATOR, RRF2 FAMILY"/>
    <property type="match status" value="1"/>
</dbReference>
<evidence type="ECO:0000313" key="1">
    <source>
        <dbReference type="EMBL" id="HIR01082.1"/>
    </source>
</evidence>
<comment type="caution">
    <text evidence="1">The sequence shown here is derived from an EMBL/GenBank/DDBJ whole genome shotgun (WGS) entry which is preliminary data.</text>
</comment>
<dbReference type="SUPFAM" id="SSF46785">
    <property type="entry name" value="Winged helix' DNA-binding domain"/>
    <property type="match status" value="1"/>
</dbReference>
<dbReference type="Gene3D" id="1.10.10.10">
    <property type="entry name" value="Winged helix-like DNA-binding domain superfamily/Winged helix DNA-binding domain"/>
    <property type="match status" value="1"/>
</dbReference>
<dbReference type="Pfam" id="PF02082">
    <property type="entry name" value="Rrf2"/>
    <property type="match status" value="1"/>
</dbReference>
<dbReference type="Proteomes" id="UP000824261">
    <property type="component" value="Unassembled WGS sequence"/>
</dbReference>
<name>A0A9D1D423_9ACTN</name>
<reference evidence="1" key="2">
    <citation type="journal article" date="2021" name="PeerJ">
        <title>Extensive microbial diversity within the chicken gut microbiome revealed by metagenomics and culture.</title>
        <authorList>
            <person name="Gilroy R."/>
            <person name="Ravi A."/>
            <person name="Getino M."/>
            <person name="Pursley I."/>
            <person name="Horton D.L."/>
            <person name="Alikhan N.F."/>
            <person name="Baker D."/>
            <person name="Gharbi K."/>
            <person name="Hall N."/>
            <person name="Watson M."/>
            <person name="Adriaenssens E.M."/>
            <person name="Foster-Nyarko E."/>
            <person name="Jarju S."/>
            <person name="Secka A."/>
            <person name="Antonio M."/>
            <person name="Oren A."/>
            <person name="Chaudhuri R.R."/>
            <person name="La Ragione R."/>
            <person name="Hildebrand F."/>
            <person name="Pallen M.J."/>
        </authorList>
    </citation>
    <scope>NUCLEOTIDE SEQUENCE</scope>
    <source>
        <strain evidence="1">ChiGjej1B1-2707</strain>
    </source>
</reference>
<sequence>MEVSRRCDYACRILRAASKRTEGYVSIAEISEEESIPYAFARSIQHDLTSAGFISTARGARGGLALKCNLDEVTLLDLVQALQGPASISQCANDPSICALQPSCVFNRVWQGADRILFAYFSSITLGSLFEKGGELPIVKQAMELDISGIGGFMGVLAEERANASGGAACEACGSGLLGSLLSEPGPCESCTPAKGARAE</sequence>
<organism evidence="1 2">
    <name type="scientific">Candidatus Aveggerthella stercoripullorum</name>
    <dbReference type="NCBI Taxonomy" id="2840688"/>
    <lineage>
        <taxon>Bacteria</taxon>
        <taxon>Bacillati</taxon>
        <taxon>Actinomycetota</taxon>
        <taxon>Coriobacteriia</taxon>
        <taxon>Eggerthellales</taxon>
        <taxon>Eggerthellaceae</taxon>
        <taxon>Eggerthellaceae incertae sedis</taxon>
        <taxon>Candidatus Aveggerthella</taxon>
    </lineage>
</organism>
<gene>
    <name evidence="1" type="ORF">IAA69_02280</name>
</gene>
<dbReference type="AlphaFoldDB" id="A0A9D1D423"/>
<dbReference type="PROSITE" id="PS51197">
    <property type="entry name" value="HTH_RRF2_2"/>
    <property type="match status" value="1"/>
</dbReference>
<dbReference type="GO" id="GO:0003700">
    <property type="term" value="F:DNA-binding transcription factor activity"/>
    <property type="evidence" value="ECO:0007669"/>
    <property type="project" value="TreeGrafter"/>
</dbReference>
<accession>A0A9D1D423</accession>
<dbReference type="NCBIfam" id="TIGR00738">
    <property type="entry name" value="rrf2_super"/>
    <property type="match status" value="1"/>
</dbReference>
<dbReference type="EMBL" id="DVGB01000029">
    <property type="protein sequence ID" value="HIR01082.1"/>
    <property type="molecule type" value="Genomic_DNA"/>
</dbReference>
<protein>
    <submittedName>
        <fullName evidence="1">Rrf2 family transcriptional regulator</fullName>
    </submittedName>
</protein>
<proteinExistence type="predicted"/>
<dbReference type="InterPro" id="IPR000944">
    <property type="entry name" value="Tscrpt_reg_Rrf2"/>
</dbReference>